<dbReference type="SUPFAM" id="SSF55753">
    <property type="entry name" value="Actin depolymerizing proteins"/>
    <property type="match status" value="4"/>
</dbReference>
<dbReference type="GeneID" id="20320632"/>
<feature type="compositionally biased region" description="Polar residues" evidence="1">
    <location>
        <begin position="548"/>
        <end position="559"/>
    </location>
</feature>
<feature type="region of interest" description="Disordered" evidence="1">
    <location>
        <begin position="2205"/>
        <end position="2242"/>
    </location>
</feature>
<accession>A0A074ZGC7</accession>
<dbReference type="OrthoDB" id="28894at2759"/>
<feature type="compositionally biased region" description="Polar residues" evidence="1">
    <location>
        <begin position="517"/>
        <end position="532"/>
    </location>
</feature>
<sequence>MDSIAKRVNQLQQSQIQNQKIPSFGLDFRTSSKHRRNSDHSLQGGFQTAQLVNPSQPRPPANFMAVSQESSPKTNNQSHPQKNESSWTSQQPNSLRWSEGATRQDESPKSGEPEARFNRGLTEDEAGARPYPSNNIASGRPSRGLPRPDSMFLPKTVSLEKPEGVPEMTKASTREKSILNFNIQPTEYKVGPMEQSKQPQQQKNDQHHARELERQLQQPYFYSPQLPHQLPLQQQQQQQQQLHPGYAQPLSVFQQASPSYLLVGDINQLAGVNQGSNPSSVPTYPGMVSSLFGLIGNQPGYLCTPQQALLTQTQPEPMVSYQQVPNQMLPNSALMRPQVAIVATDPGTLRALLTGGLNPQTFLQPIIIPTQPPLPTTNMAQVSNQLVPAGQSVSGGNETSPYANYSPQPVVTSGTDYMKGIWSTGSQACASGTHGAPSFGIPVSQTTFTQTSTGIPPVREHSNDAGWCEHSVVGRNGIHQQPTQAREPIKKSNINQKTDHENFSDLSRDVVVRSRHATSGDQLSRPQQQHTPPTKECRDPEQQKAQEFRQSQPSPNDQVVDQVVPRIGHPPRTLRFLARPDAADGLAAMEEVKHIPSTATTVAYREPKKLEAISLFESSRSSEKPLRRQLTTENEAWTAGDSDTLGRRRDPNSISAYYERIKQRGNRPLSAYRPTSVMQDEEHSNQEKLTHVRSTSSASRTTGNESKAEKRLDERKRQPVRRAVTFANEKSHSPEPSNHIPAKDPSVMSVAERTRRWLQVRERDMNDKYRYSTCGFIDQDLIDCQDLVPVEDRVKMFDSGMHLPKDSDDMIPTKLEPDSNPTSRPNLDKPVYLTDNEQRDKRATTPSKAVASVKLQTTRSTSGSFFTPRSAVGLQHLRLGTPSISRRPTATSQITTKNEPEKQMNAQGDELASMSLAEKRRLFSRQNPPKTANNIRSNSRRKTQPVTLDDLARANQLILARLDGRSLESPSSILRDDNESFGFPERASEVSTPEASILRFDSREVQLMISRPGLRSMTPSQMYPLNLNRIHQMRENSDKWRDRVQSALVVDQDAITNMEQRYQSLASSAQEWRKRVADKDVSNFTVTGRMQRRSPNRSPERNPTPLSLEDAINFPHRPPAVPIARAMCKENRPRFYGLRQSIGSSSPYTRPPRASCMLYGPFMFIFGLLLPFAPPVCSVKLISNILFSALAARIFTPENHRTDAHPEKSPSTVAQAATKQTVPVPAMHDDLLTDFFSAEPITDGLQPDQLEFPEWSLPSADRFGDNYQRITDARRAVRPDRRRPAKTPNPLKILAQRTDLRTEYEEVRCYSAIPSQTHKLLGPVDPSSRVAADAALRKTLLAESALTGLSSLENFSEAKNSLRQVTNDQPLPLSSFQRSLLPFKPVMLLHIKGDSIGPVFIGISAGRRQVQVRLVCPSAKSMNSGDCFILVTSDAVFAWFGAFANVVEVNKTRELAGWIHKSHELGYRASESSSPDFITVQEDLAEHVAKNSESVHKFWRALGYDEPQTVQGDKNSPHILTPNSADRNELLDGRNFRRTWVSTLFSVISHLSSSLYVIFALPLYYLACGASDEDELYEILIQHTNRVFQVTTEQLVPCMEHWGRPLKHALLKTDQAFVFDFGSEIYLWTGTQISAELRLAGIELVHQIYSAAYDYGHCRLNPLDPLCTHGNIPLKAESRPDWTLIGRVTEKGETVLFKEKFIDWPEATRLGLRLKPVSKSSATTPGASIYSAIQPYSAEELCHAAFKEPPPSPLLLTLEGRFVGRGGEGCRYEDGIVRRFRVESGLVRVWHVSEFNRVELSEISHGQFHQGDTYVVRWPFKVIHVGLRDIPLRSADSSREQCAYFFWQGSHSKVTEQGAAALMTMELDAERGPQVRPFLWSVYLHRSYPPDVKDFQMHTEFMSLLNMLFFQVRIPEGKEPPAFCRLFDGRMVIYSGKRNADWDVSADTKPRIRLFLVRGEVPAEGYLLEVPPQLSSLRSQGVFLALQYAPFERSVHKAWLWCGQCAAQPTVDTGRHIVNHLRERKVLITSRFSFFLRCPPELATAIPNVFEVHQTEEKLGPGELVFLLNAEDTPSSLICANLERAQGPLVIWHLTAPVSQQLNVRRLSYTLQPDATLPVKLPEFQSAQPVTDVNPIEMSKMVAERLRASSDVVALGQQTISAPVSFPFLLKDLYAAPQPALFLVLSGTKHVFLWQGWWTPNTRLKSQTPSPSVGQQLSRPSVVSQSTSNAGPYSDNSPECIDDSQLDIEDYSEPTTPESTRGRFYALRQAALNTAGALAKRVGTTAVVVYGGLEPPEFLCLFPPFARNPEASLYHLREEAKVDGQMDPVDSQLTMSASVTYTLAELQQRPLPDELDATRLEIYLSPEEFQTVFRMSKEEFDSLPAWKKAQIKKRLGLF</sequence>
<dbReference type="GO" id="GO:0051016">
    <property type="term" value="P:barbed-end actin filament capping"/>
    <property type="evidence" value="ECO:0007669"/>
    <property type="project" value="TreeGrafter"/>
</dbReference>
<gene>
    <name evidence="3" type="ORF">T265_06453</name>
</gene>
<feature type="compositionally biased region" description="Low complexity" evidence="1">
    <location>
        <begin position="10"/>
        <end position="19"/>
    </location>
</feature>
<dbReference type="GO" id="GO:0051014">
    <property type="term" value="P:actin filament severing"/>
    <property type="evidence" value="ECO:0007669"/>
    <property type="project" value="TreeGrafter"/>
</dbReference>
<reference evidence="3 4" key="1">
    <citation type="submission" date="2013-11" db="EMBL/GenBank/DDBJ databases">
        <title>Opisthorchis viverrini - life in the bile duct.</title>
        <authorList>
            <person name="Young N.D."/>
            <person name="Nagarajan N."/>
            <person name="Lin S.J."/>
            <person name="Korhonen P.K."/>
            <person name="Jex A.R."/>
            <person name="Hall R.S."/>
            <person name="Safavi-Hemami H."/>
            <person name="Kaewkong W."/>
            <person name="Bertrand D."/>
            <person name="Gao S."/>
            <person name="Seet Q."/>
            <person name="Wongkham S."/>
            <person name="Teh B.T."/>
            <person name="Wongkham C."/>
            <person name="Intapan P.M."/>
            <person name="Maleewong W."/>
            <person name="Yang X."/>
            <person name="Hu M."/>
            <person name="Wang Z."/>
            <person name="Hofmann A."/>
            <person name="Sternberg P.W."/>
            <person name="Tan P."/>
            <person name="Wang J."/>
            <person name="Gasser R.B."/>
        </authorList>
    </citation>
    <scope>NUCLEOTIDE SEQUENCE [LARGE SCALE GENOMIC DNA]</scope>
</reference>
<feature type="region of interest" description="Disordered" evidence="1">
    <location>
        <begin position="921"/>
        <end position="943"/>
    </location>
</feature>
<feature type="compositionally biased region" description="Polar residues" evidence="1">
    <location>
        <begin position="2205"/>
        <end position="2237"/>
    </location>
</feature>
<feature type="compositionally biased region" description="Polar residues" evidence="1">
    <location>
        <begin position="924"/>
        <end position="937"/>
    </location>
</feature>
<dbReference type="RefSeq" id="XP_009169985.1">
    <property type="nucleotide sequence ID" value="XM_009171721.1"/>
</dbReference>
<dbReference type="GO" id="GO:0015629">
    <property type="term" value="C:actin cytoskeleton"/>
    <property type="evidence" value="ECO:0007669"/>
    <property type="project" value="TreeGrafter"/>
</dbReference>
<dbReference type="PROSITE" id="PS51089">
    <property type="entry name" value="HP"/>
    <property type="match status" value="1"/>
</dbReference>
<dbReference type="Gene3D" id="3.40.20.10">
    <property type="entry name" value="Severin"/>
    <property type="match status" value="4"/>
</dbReference>
<dbReference type="GO" id="GO:0008154">
    <property type="term" value="P:actin polymerization or depolymerization"/>
    <property type="evidence" value="ECO:0007669"/>
    <property type="project" value="TreeGrafter"/>
</dbReference>
<feature type="domain" description="HP" evidence="2">
    <location>
        <begin position="2335"/>
        <end position="2398"/>
    </location>
</feature>
<feature type="region of interest" description="Disordered" evidence="1">
    <location>
        <begin position="1083"/>
        <end position="1106"/>
    </location>
</feature>
<evidence type="ECO:0000313" key="4">
    <source>
        <dbReference type="Proteomes" id="UP000054324"/>
    </source>
</evidence>
<feature type="region of interest" description="Disordered" evidence="1">
    <location>
        <begin position="619"/>
        <end position="749"/>
    </location>
</feature>
<dbReference type="CTD" id="20320632"/>
<protein>
    <recommendedName>
        <fullName evidence="2">HP domain-containing protein</fullName>
    </recommendedName>
</protein>
<name>A0A074ZGC7_OPIVI</name>
<evidence type="ECO:0000256" key="1">
    <source>
        <dbReference type="SAM" id="MobiDB-lite"/>
    </source>
</evidence>
<dbReference type="Proteomes" id="UP000054324">
    <property type="component" value="Unassembled WGS sequence"/>
</dbReference>
<feature type="compositionally biased region" description="Basic and acidic residues" evidence="1">
    <location>
        <begin position="533"/>
        <end position="547"/>
    </location>
</feature>
<feature type="compositionally biased region" description="Polar residues" evidence="1">
    <location>
        <begin position="40"/>
        <end position="55"/>
    </location>
</feature>
<feature type="compositionally biased region" description="Polar residues" evidence="1">
    <location>
        <begin position="692"/>
        <end position="705"/>
    </location>
</feature>
<feature type="compositionally biased region" description="Basic and acidic residues" evidence="1">
    <location>
        <begin position="497"/>
        <end position="512"/>
    </location>
</feature>
<dbReference type="PANTHER" id="PTHR11977">
    <property type="entry name" value="VILLIN"/>
    <property type="match status" value="1"/>
</dbReference>
<dbReference type="InterPro" id="IPR007122">
    <property type="entry name" value="Villin/Gelsolin"/>
</dbReference>
<dbReference type="InterPro" id="IPR029006">
    <property type="entry name" value="ADF-H/Gelsolin-like_dom_sf"/>
</dbReference>
<feature type="compositionally biased region" description="Basic and acidic residues" evidence="1">
    <location>
        <begin position="680"/>
        <end position="690"/>
    </location>
</feature>
<feature type="compositionally biased region" description="Basic and acidic residues" evidence="1">
    <location>
        <begin position="102"/>
        <end position="117"/>
    </location>
</feature>
<dbReference type="SMART" id="SM00153">
    <property type="entry name" value="VHP"/>
    <property type="match status" value="1"/>
</dbReference>
<organism evidence="3 4">
    <name type="scientific">Opisthorchis viverrini</name>
    <name type="common">Southeast Asian liver fluke</name>
    <dbReference type="NCBI Taxonomy" id="6198"/>
    <lineage>
        <taxon>Eukaryota</taxon>
        <taxon>Metazoa</taxon>
        <taxon>Spiralia</taxon>
        <taxon>Lophotrochozoa</taxon>
        <taxon>Platyhelminthes</taxon>
        <taxon>Trematoda</taxon>
        <taxon>Digenea</taxon>
        <taxon>Opisthorchiida</taxon>
        <taxon>Opisthorchiata</taxon>
        <taxon>Opisthorchiidae</taxon>
        <taxon>Opisthorchis</taxon>
    </lineage>
</organism>
<dbReference type="Gene3D" id="1.10.950.10">
    <property type="entry name" value="Villin headpiece domain"/>
    <property type="match status" value="1"/>
</dbReference>
<dbReference type="InterPro" id="IPR003128">
    <property type="entry name" value="Villin_headpiece"/>
</dbReference>
<dbReference type="PANTHER" id="PTHR11977:SF45">
    <property type="entry name" value="SUPERVILLIN"/>
    <property type="match status" value="1"/>
</dbReference>
<dbReference type="GO" id="GO:0005737">
    <property type="term" value="C:cytoplasm"/>
    <property type="evidence" value="ECO:0007669"/>
    <property type="project" value="TreeGrafter"/>
</dbReference>
<evidence type="ECO:0000259" key="2">
    <source>
        <dbReference type="PROSITE" id="PS51089"/>
    </source>
</evidence>
<dbReference type="EMBL" id="KL596752">
    <property type="protein sequence ID" value="KER26258.1"/>
    <property type="molecule type" value="Genomic_DNA"/>
</dbReference>
<keyword evidence="4" id="KW-1185">Reference proteome</keyword>
<proteinExistence type="predicted"/>
<dbReference type="InterPro" id="IPR036886">
    <property type="entry name" value="Villin_headpiece_dom_sf"/>
</dbReference>
<feature type="region of interest" description="Disordered" evidence="1">
    <location>
        <begin position="191"/>
        <end position="210"/>
    </location>
</feature>
<dbReference type="GO" id="GO:0051015">
    <property type="term" value="F:actin filament binding"/>
    <property type="evidence" value="ECO:0007669"/>
    <property type="project" value="InterPro"/>
</dbReference>
<dbReference type="GO" id="GO:0005546">
    <property type="term" value="F:phosphatidylinositol-4,5-bisphosphate binding"/>
    <property type="evidence" value="ECO:0007669"/>
    <property type="project" value="TreeGrafter"/>
</dbReference>
<evidence type="ECO:0000313" key="3">
    <source>
        <dbReference type="EMBL" id="KER26258.1"/>
    </source>
</evidence>
<feature type="region of interest" description="Disordered" evidence="1">
    <location>
        <begin position="801"/>
        <end position="848"/>
    </location>
</feature>
<dbReference type="SMART" id="SM00262">
    <property type="entry name" value="GEL"/>
    <property type="match status" value="3"/>
</dbReference>
<dbReference type="Pfam" id="PF02209">
    <property type="entry name" value="VHP"/>
    <property type="match status" value="1"/>
</dbReference>
<feature type="region of interest" description="Disordered" evidence="1">
    <location>
        <begin position="478"/>
        <end position="560"/>
    </location>
</feature>
<feature type="region of interest" description="Disordered" evidence="1">
    <location>
        <begin position="1"/>
        <end position="179"/>
    </location>
</feature>
<dbReference type="KEGG" id="ovi:T265_06453"/>
<feature type="compositionally biased region" description="Polar residues" evidence="1">
    <location>
        <begin position="65"/>
        <end position="96"/>
    </location>
</feature>
<dbReference type="SUPFAM" id="SSF47050">
    <property type="entry name" value="VHP, Villin headpiece domain"/>
    <property type="match status" value="1"/>
</dbReference>
<feature type="compositionally biased region" description="Basic and acidic residues" evidence="1">
    <location>
        <begin position="706"/>
        <end position="717"/>
    </location>
</feature>